<dbReference type="RefSeq" id="XP_056787551.1">
    <property type="nucleotide sequence ID" value="XM_056936752.1"/>
</dbReference>
<dbReference type="GeneID" id="81627001"/>
<reference evidence="1" key="1">
    <citation type="submission" date="2022-12" db="EMBL/GenBank/DDBJ databases">
        <authorList>
            <person name="Petersen C."/>
        </authorList>
    </citation>
    <scope>NUCLEOTIDE SEQUENCE</scope>
    <source>
        <strain evidence="1">IBT 30728</strain>
    </source>
</reference>
<comment type="caution">
    <text evidence="1">The sequence shown here is derived from an EMBL/GenBank/DDBJ whole genome shotgun (WGS) entry which is preliminary data.</text>
</comment>
<evidence type="ECO:0000313" key="1">
    <source>
        <dbReference type="EMBL" id="KAJ5477007.1"/>
    </source>
</evidence>
<gene>
    <name evidence="1" type="ORF">N7539_007151</name>
</gene>
<accession>A0A9X0BNV9</accession>
<reference evidence="1" key="2">
    <citation type="journal article" date="2023" name="IMA Fungus">
        <title>Comparative genomic study of the Penicillium genus elucidates a diverse pangenome and 15 lateral gene transfer events.</title>
        <authorList>
            <person name="Petersen C."/>
            <person name="Sorensen T."/>
            <person name="Nielsen M.R."/>
            <person name="Sondergaard T.E."/>
            <person name="Sorensen J.L."/>
            <person name="Fitzpatrick D.A."/>
            <person name="Frisvad J.C."/>
            <person name="Nielsen K.L."/>
        </authorList>
    </citation>
    <scope>NUCLEOTIDE SEQUENCE</scope>
    <source>
        <strain evidence="1">IBT 30728</strain>
    </source>
</reference>
<sequence>MPPKRVILRLRDNDFPDFIYSDIIDCVNLYLALDGRPEEPVEELVHKHHWHYQPANPDYPNQRFHVIIDVDKEEHTGPVRGEFSHELYRVANIKGAKRIVLLKNKLELENFLRKMRQYTDTTYPWGEDISRTGRSE</sequence>
<keyword evidence="2" id="KW-1185">Reference proteome</keyword>
<protein>
    <submittedName>
        <fullName evidence="1">Uncharacterized protein</fullName>
    </submittedName>
</protein>
<name>A0A9X0BNV9_9EURO</name>
<dbReference type="Proteomes" id="UP001148312">
    <property type="component" value="Unassembled WGS sequence"/>
</dbReference>
<proteinExistence type="predicted"/>
<organism evidence="1 2">
    <name type="scientific">Penicillium diatomitis</name>
    <dbReference type="NCBI Taxonomy" id="2819901"/>
    <lineage>
        <taxon>Eukaryota</taxon>
        <taxon>Fungi</taxon>
        <taxon>Dikarya</taxon>
        <taxon>Ascomycota</taxon>
        <taxon>Pezizomycotina</taxon>
        <taxon>Eurotiomycetes</taxon>
        <taxon>Eurotiomycetidae</taxon>
        <taxon>Eurotiales</taxon>
        <taxon>Aspergillaceae</taxon>
        <taxon>Penicillium</taxon>
    </lineage>
</organism>
<dbReference type="AlphaFoldDB" id="A0A9X0BNV9"/>
<evidence type="ECO:0000313" key="2">
    <source>
        <dbReference type="Proteomes" id="UP001148312"/>
    </source>
</evidence>
<dbReference type="EMBL" id="JAPWDQ010000010">
    <property type="protein sequence ID" value="KAJ5477007.1"/>
    <property type="molecule type" value="Genomic_DNA"/>
</dbReference>